<keyword evidence="2" id="KW-1185">Reference proteome</keyword>
<evidence type="ECO:0000313" key="2">
    <source>
        <dbReference type="Proteomes" id="UP000436088"/>
    </source>
</evidence>
<protein>
    <submittedName>
        <fullName evidence="1">Uncharacterized protein</fullName>
    </submittedName>
</protein>
<proteinExistence type="predicted"/>
<accession>A0A6A3A381</accession>
<gene>
    <name evidence="1" type="ORF">F3Y22_tig00110602pilonHSYRG00136</name>
</gene>
<reference evidence="1" key="1">
    <citation type="submission" date="2019-09" db="EMBL/GenBank/DDBJ databases">
        <title>Draft genome information of white flower Hibiscus syriacus.</title>
        <authorList>
            <person name="Kim Y.-M."/>
        </authorList>
    </citation>
    <scope>NUCLEOTIDE SEQUENCE [LARGE SCALE GENOMIC DNA]</scope>
    <source>
        <strain evidence="1">YM2019G1</strain>
    </source>
</reference>
<sequence length="287" mass="31689">MGGGGGRIVGCPNARLRAASVEDLRPTVEVIPPGAAGAVFFPTEDVNKSTGLDPELVQAFPTFYYLNVKEFCREKYDLECAICLGGQRPAKAFDDLENSSDHPRNGMNGRSLLKKQRDPFTWLNSFINLHLMIIGKPNDSFSKCQCPSVDKPKTRLNEELLSFSFTPLLAPKENSASSHIVEEMSLETISLSNELLNVIIYDTIFATPCSSHDHDSLVTNCFSSLEQAGTSGGGASSCLLMVNLKRRSNVAAVQGRKKTRRKPRVCKNKEEAQTQRITHIAVERNRR</sequence>
<name>A0A6A3A381_HIBSY</name>
<dbReference type="AlphaFoldDB" id="A0A6A3A381"/>
<comment type="caution">
    <text evidence="1">The sequence shown here is derived from an EMBL/GenBank/DDBJ whole genome shotgun (WGS) entry which is preliminary data.</text>
</comment>
<evidence type="ECO:0000313" key="1">
    <source>
        <dbReference type="EMBL" id="KAE8698097.1"/>
    </source>
</evidence>
<organism evidence="1 2">
    <name type="scientific">Hibiscus syriacus</name>
    <name type="common">Rose of Sharon</name>
    <dbReference type="NCBI Taxonomy" id="106335"/>
    <lineage>
        <taxon>Eukaryota</taxon>
        <taxon>Viridiplantae</taxon>
        <taxon>Streptophyta</taxon>
        <taxon>Embryophyta</taxon>
        <taxon>Tracheophyta</taxon>
        <taxon>Spermatophyta</taxon>
        <taxon>Magnoliopsida</taxon>
        <taxon>eudicotyledons</taxon>
        <taxon>Gunneridae</taxon>
        <taxon>Pentapetalae</taxon>
        <taxon>rosids</taxon>
        <taxon>malvids</taxon>
        <taxon>Malvales</taxon>
        <taxon>Malvaceae</taxon>
        <taxon>Malvoideae</taxon>
        <taxon>Hibiscus</taxon>
    </lineage>
</organism>
<dbReference type="EMBL" id="VEPZ02001047">
    <property type="protein sequence ID" value="KAE8698097.1"/>
    <property type="molecule type" value="Genomic_DNA"/>
</dbReference>
<dbReference type="Proteomes" id="UP000436088">
    <property type="component" value="Unassembled WGS sequence"/>
</dbReference>